<dbReference type="PROSITE" id="PS50222">
    <property type="entry name" value="EF_HAND_2"/>
    <property type="match status" value="2"/>
</dbReference>
<dbReference type="InterPro" id="IPR039647">
    <property type="entry name" value="EF_hand_pair_protein_CML-like"/>
</dbReference>
<dbReference type="SMART" id="SM00054">
    <property type="entry name" value="EFh"/>
    <property type="match status" value="2"/>
</dbReference>
<feature type="domain" description="EF-hand" evidence="6">
    <location>
        <begin position="1050"/>
        <end position="1085"/>
    </location>
</feature>
<dbReference type="EMBL" id="CAJNNV010000993">
    <property type="protein sequence ID" value="CAE8584036.1"/>
    <property type="molecule type" value="Genomic_DNA"/>
</dbReference>
<dbReference type="SUPFAM" id="SSF47473">
    <property type="entry name" value="EF-hand"/>
    <property type="match status" value="1"/>
</dbReference>
<dbReference type="AlphaFoldDB" id="A0A813D7Z2"/>
<gene>
    <name evidence="7" type="ORF">PGLA1383_LOCUS2981</name>
</gene>
<dbReference type="PROSITE" id="PS50157">
    <property type="entry name" value="ZINC_FINGER_C2H2_2"/>
    <property type="match status" value="1"/>
</dbReference>
<evidence type="ECO:0000259" key="6">
    <source>
        <dbReference type="PROSITE" id="PS50222"/>
    </source>
</evidence>
<evidence type="ECO:0000256" key="3">
    <source>
        <dbReference type="ARBA" id="ARBA00022837"/>
    </source>
</evidence>
<dbReference type="PROSITE" id="PS00018">
    <property type="entry name" value="EF_HAND_1"/>
    <property type="match status" value="2"/>
</dbReference>
<proteinExistence type="predicted"/>
<dbReference type="InterPro" id="IPR018247">
    <property type="entry name" value="EF_Hand_1_Ca_BS"/>
</dbReference>
<organism evidence="7 8">
    <name type="scientific">Polarella glacialis</name>
    <name type="common">Dinoflagellate</name>
    <dbReference type="NCBI Taxonomy" id="89957"/>
    <lineage>
        <taxon>Eukaryota</taxon>
        <taxon>Sar</taxon>
        <taxon>Alveolata</taxon>
        <taxon>Dinophyceae</taxon>
        <taxon>Suessiales</taxon>
        <taxon>Suessiaceae</taxon>
        <taxon>Polarella</taxon>
    </lineage>
</organism>
<evidence type="ECO:0000313" key="8">
    <source>
        <dbReference type="Proteomes" id="UP000654075"/>
    </source>
</evidence>
<comment type="caution">
    <text evidence="7">The sequence shown here is derived from an EMBL/GenBank/DDBJ whole genome shotgun (WGS) entry which is preliminary data.</text>
</comment>
<keyword evidence="4" id="KW-0863">Zinc-finger</keyword>
<sequence length="1086" mass="120319">MNVLPNEWGMTLSQWAAFTMACRMCEDKWKELENDTTGKMPGSDLHVNLYQITNAFAKPWTRNLGNSVALLMNNAKPLKTELMVSHCWGEDIIEAMVAVLSKASISGMSFKTVLWFCAYAQYQPGDEEGDCGPGVAPQLALIPPESIHRLRSRAGMPCVLARFGVSSHLQQLTAACHTDTFFCTDGLNTVGRTATGTRPGDPFGDCLFNFLMSECLQAVRVRLAEAGLSFATPWSGVRGLFASADGPNQQLDVDPTFFDDFVHLVEADSAAGTVAKVKAVLAILDETMLSRGLHLNFKMGKTGVLLHLAGRGAKALRQKIFVQDNMTLAFDTADRSGLVVHVVQTYKHVGSEASVTGSNRRELACRKGAAGGALRPLRVPVYGSPRFSKASRVELLASLVHSRLYYNVHIWCNFTESAYSGLHRAAMLGFRTVVDRGSDCSDDYRTPDSHVLARLCQIEPRYQIVASRLRYLPRLCQYGPDCLFAFLQHSAHAPTSWLAQLADDVQWLRRSLTFQRDVPDISAQPAEFLAFVTAKPQRWYSLVKIAVRRHAKFHKQQASSQQLVKAFVDYGIGKGVFLPSSIPVAVCTVADPYLCYACDSTFSSSRGLGAHMFKAHGRKQLCRRYAAHDVCDSCLRKFHDRPRLLVHLAQSSPRCLEHLLHVHVPLQDEEVAVLDEVDRVQRRLDKRRGISLRQALLPAVQSSGPRLPPLPWDECRAGRLRVIVGRPADEYPLTQATLPRQVKGSIRDALTPLQGYAPVMCFGAMSMNYFQNYMARRYRNKESSEEICKCMSEEAKCWSKDDEIMIKAKIEKSIGYEALNTKILDFRVGACEAQANAVRPLVDFCEELFARMWPGVETMSDEEKEEAMNTFILDMLLAGGIVPTVRAAGHFVGFHLLVTVAGDHADAAFLAQIMRMLRDESQVGHQGKCMITGMCCNDEEGNDMGVLPGFDPKKRKPDSFLERLMEDDELFSSCLKDLSYFQHPLGWLELGAGMNVAASIASDIGLTQESKNDNLEEVKDLFKRFDADGDGSISADELAKVLQATCGGGLSQHDCDLMLMAADKNQDGKIDVGEFIDWLAGSNVSK</sequence>
<evidence type="ECO:0000256" key="1">
    <source>
        <dbReference type="ARBA" id="ARBA00022723"/>
    </source>
</evidence>
<protein>
    <recommendedName>
        <fullName evidence="9">Calmodulin</fullName>
    </recommendedName>
</protein>
<dbReference type="Proteomes" id="UP000654075">
    <property type="component" value="Unassembled WGS sequence"/>
</dbReference>
<feature type="domain" description="EF-hand" evidence="6">
    <location>
        <begin position="1013"/>
        <end position="1048"/>
    </location>
</feature>
<evidence type="ECO:0000256" key="4">
    <source>
        <dbReference type="PROSITE-ProRule" id="PRU00042"/>
    </source>
</evidence>
<evidence type="ECO:0008006" key="9">
    <source>
        <dbReference type="Google" id="ProtNLM"/>
    </source>
</evidence>
<feature type="domain" description="C2H2-type" evidence="5">
    <location>
        <begin position="593"/>
        <end position="621"/>
    </location>
</feature>
<keyword evidence="8" id="KW-1185">Reference proteome</keyword>
<dbReference type="PROSITE" id="PS00028">
    <property type="entry name" value="ZINC_FINGER_C2H2_1"/>
    <property type="match status" value="1"/>
</dbReference>
<name>A0A813D7Z2_POLGL</name>
<dbReference type="CDD" id="cd00051">
    <property type="entry name" value="EFh"/>
    <property type="match status" value="1"/>
</dbReference>
<evidence type="ECO:0000313" key="7">
    <source>
        <dbReference type="EMBL" id="CAE8584036.1"/>
    </source>
</evidence>
<dbReference type="GO" id="GO:0005509">
    <property type="term" value="F:calcium ion binding"/>
    <property type="evidence" value="ECO:0007669"/>
    <property type="project" value="InterPro"/>
</dbReference>
<evidence type="ECO:0000259" key="5">
    <source>
        <dbReference type="PROSITE" id="PS50157"/>
    </source>
</evidence>
<keyword evidence="4" id="KW-0862">Zinc</keyword>
<dbReference type="InterPro" id="IPR013087">
    <property type="entry name" value="Znf_C2H2_type"/>
</dbReference>
<dbReference type="Gene3D" id="1.10.238.10">
    <property type="entry name" value="EF-hand"/>
    <property type="match status" value="1"/>
</dbReference>
<keyword evidence="2" id="KW-0677">Repeat</keyword>
<dbReference type="Pfam" id="PF13499">
    <property type="entry name" value="EF-hand_7"/>
    <property type="match status" value="1"/>
</dbReference>
<evidence type="ECO:0000256" key="2">
    <source>
        <dbReference type="ARBA" id="ARBA00022737"/>
    </source>
</evidence>
<dbReference type="InterPro" id="IPR002048">
    <property type="entry name" value="EF_hand_dom"/>
</dbReference>
<dbReference type="PANTHER" id="PTHR10891">
    <property type="entry name" value="EF-HAND CALCIUM-BINDING DOMAIN CONTAINING PROTEIN"/>
    <property type="match status" value="1"/>
</dbReference>
<reference evidence="7" key="1">
    <citation type="submission" date="2021-02" db="EMBL/GenBank/DDBJ databases">
        <authorList>
            <person name="Dougan E. K."/>
            <person name="Rhodes N."/>
            <person name="Thang M."/>
            <person name="Chan C."/>
        </authorList>
    </citation>
    <scope>NUCLEOTIDE SEQUENCE</scope>
</reference>
<dbReference type="OrthoDB" id="447703at2759"/>
<accession>A0A813D7Z2</accession>
<dbReference type="InterPro" id="IPR011992">
    <property type="entry name" value="EF-hand-dom_pair"/>
</dbReference>
<dbReference type="GO" id="GO:0008270">
    <property type="term" value="F:zinc ion binding"/>
    <property type="evidence" value="ECO:0007669"/>
    <property type="project" value="UniProtKB-KW"/>
</dbReference>
<keyword evidence="1" id="KW-0479">Metal-binding</keyword>
<keyword evidence="3" id="KW-0106">Calcium</keyword>